<reference evidence="1 2" key="1">
    <citation type="submission" date="2018-02" db="EMBL/GenBank/DDBJ databases">
        <title>Mycoplasma marinum and Mycoplasma todarodis sp. nov., moderately halophilic and psychrotolerant mycoplasmas isolated from cephalopods.</title>
        <authorList>
            <person name="Viver T."/>
        </authorList>
    </citation>
    <scope>NUCLEOTIDE SEQUENCE [LARGE SCALE GENOMIC DNA]</scope>
    <source>
        <strain evidence="1 2">5H</strain>
    </source>
</reference>
<gene>
    <name evidence="1" type="ORF">C4B25_03780</name>
</gene>
<dbReference type="AlphaFoldDB" id="A0A4R0XJE3"/>
<dbReference type="PROSITE" id="PS51257">
    <property type="entry name" value="PROKAR_LIPOPROTEIN"/>
    <property type="match status" value="1"/>
</dbReference>
<accession>A0A4R0XJE3</accession>
<dbReference type="Proteomes" id="UP000291072">
    <property type="component" value="Unassembled WGS sequence"/>
</dbReference>
<dbReference type="EMBL" id="PSZP01000035">
    <property type="protein sequence ID" value="TCG10544.1"/>
    <property type="molecule type" value="Genomic_DNA"/>
</dbReference>
<sequence>MNIKYKLSLGLLSTLPIIVGGAVSCGTTNKEKLIDQNNNKSDAKPVSMHQLKINLSLSLNKAKEAAKNNPVISIQKNQFTPSKILVFDKTKDTYKNPFYVFVQDIINQGISDLNSSNSKLNIESITYKELTSILDKLLTEIKNEEGITIKQVFSRGQAQMLDNISLFSKLFKDPLFAMNLLSPVIGKYFNLASLMNDTFEFNFSYNKKQIFSIGIAEQQIKKESLDNIYHIKGNSDPTSLFIEDMKEIGPLINDGVTLVKSIISGKGGLSPNKNAFAISEKMLNSFSTKLNMKKELITSICSILKELYDMNVTN</sequence>
<evidence type="ECO:0000313" key="1">
    <source>
        <dbReference type="EMBL" id="TCG10544.1"/>
    </source>
</evidence>
<dbReference type="RefSeq" id="WP_131613702.1">
    <property type="nucleotide sequence ID" value="NZ_PSZP01000035.1"/>
</dbReference>
<proteinExistence type="predicted"/>
<name>A0A4R0XJE3_9MOLU</name>
<keyword evidence="2" id="KW-1185">Reference proteome</keyword>
<comment type="caution">
    <text evidence="1">The sequence shown here is derived from an EMBL/GenBank/DDBJ whole genome shotgun (WGS) entry which is preliminary data.</text>
</comment>
<organism evidence="1 2">
    <name type="scientific">Mycoplasma todarodis</name>
    <dbReference type="NCBI Taxonomy" id="1937191"/>
    <lineage>
        <taxon>Bacteria</taxon>
        <taxon>Bacillati</taxon>
        <taxon>Mycoplasmatota</taxon>
        <taxon>Mollicutes</taxon>
        <taxon>Mycoplasmataceae</taxon>
        <taxon>Mycoplasma</taxon>
    </lineage>
</organism>
<protein>
    <recommendedName>
        <fullName evidence="3">Lipoprotein</fullName>
    </recommendedName>
</protein>
<evidence type="ECO:0008006" key="3">
    <source>
        <dbReference type="Google" id="ProtNLM"/>
    </source>
</evidence>
<evidence type="ECO:0000313" key="2">
    <source>
        <dbReference type="Proteomes" id="UP000291072"/>
    </source>
</evidence>